<comment type="subunit">
    <text evidence="2">Homodimer.</text>
</comment>
<dbReference type="AlphaFoldDB" id="V7I597"/>
<accession>V7I597</accession>
<evidence type="ECO:0000256" key="13">
    <source>
        <dbReference type="ARBA" id="ARBA00042859"/>
    </source>
</evidence>
<evidence type="ECO:0000256" key="9">
    <source>
        <dbReference type="ARBA" id="ARBA00023136"/>
    </source>
</evidence>
<dbReference type="eggNOG" id="COG3037">
    <property type="taxonomic scope" value="Bacteria"/>
</dbReference>
<evidence type="ECO:0000256" key="3">
    <source>
        <dbReference type="ARBA" id="ARBA00022448"/>
    </source>
</evidence>
<dbReference type="PANTHER" id="PTHR33843:SF4">
    <property type="entry name" value="ASCORBATE-SPECIFIC PTS SYSTEM EIIC COMPONENT"/>
    <property type="match status" value="1"/>
</dbReference>
<keyword evidence="6" id="KW-0598">Phosphotransferase system</keyword>
<comment type="subcellular location">
    <subcellularLocation>
        <location evidence="1">Cell membrane</location>
        <topology evidence="1">Multi-pass membrane protein</topology>
    </subcellularLocation>
</comment>
<dbReference type="PANTHER" id="PTHR33843">
    <property type="entry name" value="ASCORBATE-SPECIFIC PTS SYSTEM EIIC COMPONENT"/>
    <property type="match status" value="1"/>
</dbReference>
<evidence type="ECO:0000256" key="6">
    <source>
        <dbReference type="ARBA" id="ARBA00022683"/>
    </source>
</evidence>
<feature type="transmembrane region" description="Helical" evidence="14">
    <location>
        <begin position="237"/>
        <end position="259"/>
    </location>
</feature>
<evidence type="ECO:0000256" key="1">
    <source>
        <dbReference type="ARBA" id="ARBA00004651"/>
    </source>
</evidence>
<evidence type="ECO:0000256" key="5">
    <source>
        <dbReference type="ARBA" id="ARBA00022597"/>
    </source>
</evidence>
<evidence type="ECO:0000256" key="11">
    <source>
        <dbReference type="ARBA" id="ARBA00038218"/>
    </source>
</evidence>
<dbReference type="InterPro" id="IPR004703">
    <property type="entry name" value="PTS_sugar-sp_permease"/>
</dbReference>
<keyword evidence="4" id="KW-1003">Cell membrane</keyword>
<evidence type="ECO:0000256" key="7">
    <source>
        <dbReference type="ARBA" id="ARBA00022692"/>
    </source>
</evidence>
<dbReference type="Proteomes" id="UP000017747">
    <property type="component" value="Unassembled WGS sequence"/>
</dbReference>
<evidence type="ECO:0000256" key="4">
    <source>
        <dbReference type="ARBA" id="ARBA00022475"/>
    </source>
</evidence>
<keyword evidence="3" id="KW-0813">Transport</keyword>
<gene>
    <name evidence="15" type="ORF">T472_0213585</name>
</gene>
<feature type="transmembrane region" description="Helical" evidence="14">
    <location>
        <begin position="437"/>
        <end position="460"/>
    </location>
</feature>
<feature type="transmembrane region" description="Helical" evidence="14">
    <location>
        <begin position="150"/>
        <end position="179"/>
    </location>
</feature>
<keyword evidence="8 14" id="KW-1133">Transmembrane helix</keyword>
<evidence type="ECO:0000256" key="12">
    <source>
        <dbReference type="ARBA" id="ARBA00039702"/>
    </source>
</evidence>
<dbReference type="EMBL" id="AXUN02000189">
    <property type="protein sequence ID" value="ETA80137.1"/>
    <property type="molecule type" value="Genomic_DNA"/>
</dbReference>
<evidence type="ECO:0000313" key="15">
    <source>
        <dbReference type="EMBL" id="ETA80137.1"/>
    </source>
</evidence>
<organism evidence="15 16">
    <name type="scientific">Youngiibacter fragilis 232.1</name>
    <dbReference type="NCBI Taxonomy" id="994573"/>
    <lineage>
        <taxon>Bacteria</taxon>
        <taxon>Bacillati</taxon>
        <taxon>Bacillota</taxon>
        <taxon>Clostridia</taxon>
        <taxon>Eubacteriales</taxon>
        <taxon>Clostridiaceae</taxon>
        <taxon>Youngiibacter</taxon>
    </lineage>
</organism>
<comment type="function">
    <text evidence="10">The phosphoenolpyruvate-dependent sugar phosphotransferase system (sugar PTS), a major carbohydrate active transport system, catalyzes the phosphorylation of incoming sugar substrates concomitantly with their translocation across the cell membrane. The enzyme II UlaABC PTS system is involved in ascorbate transport.</text>
</comment>
<proteinExistence type="inferred from homology"/>
<dbReference type="NCBIfam" id="NF006923">
    <property type="entry name" value="PRK09410.2-1"/>
    <property type="match status" value="1"/>
</dbReference>
<keyword evidence="9 14" id="KW-0472">Membrane</keyword>
<sequence>MDQVINFMIGIWKFFQINILTNPAFFVGFIVFIGYLLLQKPIYDAFAGFIKATVGYLILNVAAGGLVSNFRPILAGLKDRFNLTAAVIDPYFGQAAAQKAIENIGRSFGLMMLVLLVAFLFNIVLVIFRKITKVRTVFITGHIMVQQSSTALWLILFAFPALQDTSIVLMLGLLLGAYWSVSSNLTVECTQELTDGGGFAIGHQQMFGIWAVDKFAKKMGKKGRAIEDLKLPGFLSIFNDNVVATGTLMILFFGAIMLILGKDLMIKIDPAGLTAEKSFLFYIMGKALMFSVYLSILQLGVRMFVSELSISFQGISNKLLPGSMPAVDCAAVYGFGHPNAVTFGFLFGALGQLLAILGLIVFKSPVLIITGFVPVFFDNATFAVYANKRAGLRGAMLFPFISGIIQVLGGAFAAFFFGLSQYGGWHGNFDWATVWPVIGVMMKYSGYLGFGLAFVLLMAIPQVQYLRNKKNYFTIAEDYDKYKEDLDIEKKAV</sequence>
<evidence type="ECO:0000256" key="10">
    <source>
        <dbReference type="ARBA" id="ARBA00037387"/>
    </source>
</evidence>
<evidence type="ECO:0000313" key="16">
    <source>
        <dbReference type="Proteomes" id="UP000017747"/>
    </source>
</evidence>
<comment type="caution">
    <text evidence="15">The sequence shown here is derived from an EMBL/GenBank/DDBJ whole genome shotgun (WGS) entry which is preliminary data.</text>
</comment>
<evidence type="ECO:0000256" key="2">
    <source>
        <dbReference type="ARBA" id="ARBA00011738"/>
    </source>
</evidence>
<feature type="transmembrane region" description="Helical" evidence="14">
    <location>
        <begin position="45"/>
        <end position="67"/>
    </location>
</feature>
<evidence type="ECO:0000256" key="14">
    <source>
        <dbReference type="SAM" id="Phobius"/>
    </source>
</evidence>
<protein>
    <recommendedName>
        <fullName evidence="12">Ascorbate-specific PTS system EIIC component</fullName>
    </recommendedName>
    <alternativeName>
        <fullName evidence="13">Ascorbate-specific permease IIC component UlaA</fullName>
    </alternativeName>
</protein>
<feature type="transmembrane region" description="Helical" evidence="14">
    <location>
        <begin position="279"/>
        <end position="301"/>
    </location>
</feature>
<evidence type="ECO:0000256" key="8">
    <source>
        <dbReference type="ARBA" id="ARBA00022989"/>
    </source>
</evidence>
<dbReference type="InterPro" id="IPR051562">
    <property type="entry name" value="Ascorbate-PTS_EIIC"/>
</dbReference>
<feature type="transmembrane region" description="Helical" evidence="14">
    <location>
        <begin position="20"/>
        <end position="38"/>
    </location>
</feature>
<dbReference type="GO" id="GO:0009401">
    <property type="term" value="P:phosphoenolpyruvate-dependent sugar phosphotransferase system"/>
    <property type="evidence" value="ECO:0007669"/>
    <property type="project" value="UniProtKB-KW"/>
</dbReference>
<feature type="transmembrane region" description="Helical" evidence="14">
    <location>
        <begin position="397"/>
        <end position="417"/>
    </location>
</feature>
<name>V7I597_9CLOT</name>
<dbReference type="STRING" id="994573.T472_0213585"/>
<keyword evidence="5" id="KW-0762">Sugar transport</keyword>
<keyword evidence="16" id="KW-1185">Reference proteome</keyword>
<reference evidence="15 16" key="1">
    <citation type="journal article" date="2014" name="Genome Announc.">
        <title>Genome Sequence of Youngiibacter fragilis, the Type Strain of the Genus Youngiibacter.</title>
        <authorList>
            <person name="Wawrik C.B."/>
            <person name="Callaghan A.V."/>
            <person name="Stamps B.W."/>
            <person name="Wawrik B."/>
        </authorList>
    </citation>
    <scope>NUCLEOTIDE SEQUENCE [LARGE SCALE GENOMIC DNA]</scope>
    <source>
        <strain evidence="15 16">232.1</strain>
    </source>
</reference>
<dbReference type="Pfam" id="PF03611">
    <property type="entry name" value="EIIC-GAT"/>
    <property type="match status" value="1"/>
</dbReference>
<feature type="transmembrane region" description="Helical" evidence="14">
    <location>
        <begin position="108"/>
        <end position="129"/>
    </location>
</feature>
<dbReference type="GO" id="GO:0005886">
    <property type="term" value="C:plasma membrane"/>
    <property type="evidence" value="ECO:0007669"/>
    <property type="project" value="UniProtKB-SubCell"/>
</dbReference>
<comment type="similarity">
    <text evidence="11">Belongs to the UlaA family.</text>
</comment>
<keyword evidence="7 14" id="KW-0812">Transmembrane</keyword>
<dbReference type="PATRIC" id="fig|994573.3.peg.2548"/>